<evidence type="ECO:0000259" key="1">
    <source>
        <dbReference type="Pfam" id="PF07905"/>
    </source>
</evidence>
<dbReference type="InterPro" id="IPR012914">
    <property type="entry name" value="PucR_dom"/>
</dbReference>
<feature type="domain" description="Purine catabolism PurC-like" evidence="1">
    <location>
        <begin position="27"/>
        <end position="121"/>
    </location>
</feature>
<dbReference type="Pfam" id="PF13556">
    <property type="entry name" value="HTH_30"/>
    <property type="match status" value="1"/>
</dbReference>
<dbReference type="InterPro" id="IPR025736">
    <property type="entry name" value="PucR_C-HTH_dom"/>
</dbReference>
<dbReference type="Pfam" id="PF07905">
    <property type="entry name" value="PucR"/>
    <property type="match status" value="1"/>
</dbReference>
<name>A0ABM8E390_9MICO</name>
<dbReference type="InterPro" id="IPR051448">
    <property type="entry name" value="CdaR-like_regulators"/>
</dbReference>
<proteinExistence type="predicted"/>
<dbReference type="InterPro" id="IPR042070">
    <property type="entry name" value="PucR_C-HTH_sf"/>
</dbReference>
<organism evidence="3 4">
    <name type="scientific">Microbacterium terricola</name>
    <dbReference type="NCBI Taxonomy" id="344163"/>
    <lineage>
        <taxon>Bacteria</taxon>
        <taxon>Bacillati</taxon>
        <taxon>Actinomycetota</taxon>
        <taxon>Actinomycetes</taxon>
        <taxon>Micrococcales</taxon>
        <taxon>Microbacteriaceae</taxon>
        <taxon>Microbacterium</taxon>
    </lineage>
</organism>
<dbReference type="Proteomes" id="UP001317779">
    <property type="component" value="Chromosome"/>
</dbReference>
<evidence type="ECO:0000313" key="4">
    <source>
        <dbReference type="Proteomes" id="UP001317779"/>
    </source>
</evidence>
<sequence>MVTLADLVRASGPALQPVNAAARAPIELTGVHISELIDPTRYLEGGELLLTTGMPLLDPAVAVPDYIERLVDRDVRVLVIGLGPNYDEVPAALREACDAAGMPLLLVPVDQAFRTVTTKYWELVAAEGRAGLVQQIGLQTSVVRAAAGANGVDAVVKSVAQAMGSWAMAAPFEGPEVSIWPASAAGVLPALRTELQRFAQRGSIGAATFPLHGFDVIAYPITEGSRPVGAFVVGTTRRPSKTDRQVMLTAAAALSLRATLRNDAHGSERSIDSAAGALLLDGEVSAARALRAAVGARPMPPAVRVFVPAAHVLPSTSPRAMAPPSPQAHAMVAELIRRGLIAERCNPPLAAWHAGRLVLLIDEAAGAGPSVDSKHWTPLESLSGALSDPVPLAEVPAVVRATVERARRAQAGAVLTASDAPGRSQGDVAAEALRMYSRAPLVEAVQGYIRHRGSWEAAARELGLHRNTVRNRVQIARDTLGIDLDDPDIASELWIALRDHPHG</sequence>
<gene>
    <name evidence="3" type="primary">pucR_2</name>
    <name evidence="3" type="ORF">Microterr_28990</name>
</gene>
<dbReference type="PANTHER" id="PTHR33744:SF1">
    <property type="entry name" value="DNA-BINDING TRANSCRIPTIONAL ACTIVATOR ADER"/>
    <property type="match status" value="1"/>
</dbReference>
<protein>
    <submittedName>
        <fullName evidence="3">PucR family transcriptional regulator</fullName>
    </submittedName>
</protein>
<reference evidence="3 4" key="1">
    <citation type="submission" date="2022-12" db="EMBL/GenBank/DDBJ databases">
        <title>Microbacterium terricola strain KV-448 chromosome, complete genome.</title>
        <authorList>
            <person name="Oshima T."/>
            <person name="Moriya T."/>
            <person name="Bessho Y."/>
        </authorList>
    </citation>
    <scope>NUCLEOTIDE SEQUENCE [LARGE SCALE GENOMIC DNA]</scope>
    <source>
        <strain evidence="3 4">KV-448</strain>
    </source>
</reference>
<feature type="domain" description="PucR C-terminal helix-turn-helix" evidence="2">
    <location>
        <begin position="441"/>
        <end position="498"/>
    </location>
</feature>
<accession>A0ABM8E390</accession>
<evidence type="ECO:0000259" key="2">
    <source>
        <dbReference type="Pfam" id="PF13556"/>
    </source>
</evidence>
<dbReference type="PANTHER" id="PTHR33744">
    <property type="entry name" value="CARBOHYDRATE DIACID REGULATOR"/>
    <property type="match status" value="1"/>
</dbReference>
<keyword evidence="4" id="KW-1185">Reference proteome</keyword>
<dbReference type="Gene3D" id="1.10.10.2840">
    <property type="entry name" value="PucR C-terminal helix-turn-helix domain"/>
    <property type="match status" value="1"/>
</dbReference>
<dbReference type="EMBL" id="AP027141">
    <property type="protein sequence ID" value="BDV32239.1"/>
    <property type="molecule type" value="Genomic_DNA"/>
</dbReference>
<evidence type="ECO:0000313" key="3">
    <source>
        <dbReference type="EMBL" id="BDV32239.1"/>
    </source>
</evidence>
<dbReference type="RefSeq" id="WP_263797103.1">
    <property type="nucleotide sequence ID" value="NZ_AP027141.1"/>
</dbReference>